<dbReference type="InterPro" id="IPR000600">
    <property type="entry name" value="ROK"/>
</dbReference>
<protein>
    <submittedName>
        <fullName evidence="2">ROK family protein</fullName>
    </submittedName>
</protein>
<dbReference type="RefSeq" id="WP_191808626.1">
    <property type="nucleotide sequence ID" value="NZ_JACSQD010000006.1"/>
</dbReference>
<evidence type="ECO:0000313" key="2">
    <source>
        <dbReference type="EMBL" id="MBD7996347.1"/>
    </source>
</evidence>
<dbReference type="InterPro" id="IPR043129">
    <property type="entry name" value="ATPase_NBD"/>
</dbReference>
<comment type="caution">
    <text evidence="2">The sequence shown here is derived from an EMBL/GenBank/DDBJ whole genome shotgun (WGS) entry which is preliminary data.</text>
</comment>
<dbReference type="PANTHER" id="PTHR18964">
    <property type="entry name" value="ROK (REPRESSOR, ORF, KINASE) FAMILY"/>
    <property type="match status" value="1"/>
</dbReference>
<proteinExistence type="inferred from homology"/>
<name>A0ABR8UVE5_9MICC</name>
<keyword evidence="3" id="KW-1185">Reference proteome</keyword>
<organism evidence="2 3">
    <name type="scientific">Arthrobacter gallicola</name>
    <dbReference type="NCBI Taxonomy" id="2762225"/>
    <lineage>
        <taxon>Bacteria</taxon>
        <taxon>Bacillati</taxon>
        <taxon>Actinomycetota</taxon>
        <taxon>Actinomycetes</taxon>
        <taxon>Micrococcales</taxon>
        <taxon>Micrococcaceae</taxon>
        <taxon>Arthrobacter</taxon>
    </lineage>
</organism>
<accession>A0ABR8UVE5</accession>
<reference evidence="2 3" key="1">
    <citation type="submission" date="2020-08" db="EMBL/GenBank/DDBJ databases">
        <title>A Genomic Blueprint of the Chicken Gut Microbiome.</title>
        <authorList>
            <person name="Gilroy R."/>
            <person name="Ravi A."/>
            <person name="Getino M."/>
            <person name="Pursley I."/>
            <person name="Horton D.L."/>
            <person name="Alikhan N.-F."/>
            <person name="Baker D."/>
            <person name="Gharbi K."/>
            <person name="Hall N."/>
            <person name="Watson M."/>
            <person name="Adriaenssens E.M."/>
            <person name="Foster-Nyarko E."/>
            <person name="Jarju S."/>
            <person name="Secka A."/>
            <person name="Antonio M."/>
            <person name="Oren A."/>
            <person name="Chaudhuri R."/>
            <person name="La Ragione R.M."/>
            <person name="Hildebrand F."/>
            <person name="Pallen M.J."/>
        </authorList>
    </citation>
    <scope>NUCLEOTIDE SEQUENCE [LARGE SCALE GENOMIC DNA]</scope>
    <source>
        <strain evidence="2 3">Sa2CUA1</strain>
    </source>
</reference>
<evidence type="ECO:0000256" key="1">
    <source>
        <dbReference type="ARBA" id="ARBA00006479"/>
    </source>
</evidence>
<dbReference type="EMBL" id="JACSQD010000006">
    <property type="protein sequence ID" value="MBD7996347.1"/>
    <property type="molecule type" value="Genomic_DNA"/>
</dbReference>
<dbReference type="SUPFAM" id="SSF53067">
    <property type="entry name" value="Actin-like ATPase domain"/>
    <property type="match status" value="1"/>
</dbReference>
<sequence>MRHVIGIDLGGTKTAGGIVDGAGNVVFSAAVATPAQSGAAAVLENTAALVRSLQGEAHRFGLDVDALGIGSAGVIDSGRGVVVSATDAIRGWAGTALTDELSTRTGLPATALNDVHAHALGESWLGAGAGVPSVLFIGMGTGVGGGYVLNGECIEGASFTAGHVGHFASPFAVEAGQPLPCSCAGSGHVEAVASGPAIHALYRRLGGSTAESGPADTRGVYRLAADGDPTASEAIRRGAAAAGSAIGGLANILDPAVVVVGGGLAFAGPLWWDVMEAEARRELLPPLAALRIVPAQLGTTAAIRGAARRALNLLPAIEGTHV</sequence>
<dbReference type="PANTHER" id="PTHR18964:SF169">
    <property type="entry name" value="N-ACETYLMANNOSAMINE KINASE"/>
    <property type="match status" value="1"/>
</dbReference>
<dbReference type="Pfam" id="PF00480">
    <property type="entry name" value="ROK"/>
    <property type="match status" value="1"/>
</dbReference>
<dbReference type="Gene3D" id="3.30.420.40">
    <property type="match status" value="2"/>
</dbReference>
<comment type="similarity">
    <text evidence="1">Belongs to the ROK (NagC/XylR) family.</text>
</comment>
<gene>
    <name evidence="2" type="ORF">H9639_13665</name>
</gene>
<evidence type="ECO:0000313" key="3">
    <source>
        <dbReference type="Proteomes" id="UP000609874"/>
    </source>
</evidence>
<dbReference type="Proteomes" id="UP000609874">
    <property type="component" value="Unassembled WGS sequence"/>
</dbReference>